<dbReference type="InterPro" id="IPR050571">
    <property type="entry name" value="Class-IV_PLP-Dep_Aminotrnsfr"/>
</dbReference>
<dbReference type="InterPro" id="IPR018300">
    <property type="entry name" value="Aminotrans_IV_CS"/>
</dbReference>
<proteinExistence type="inferred from homology"/>
<evidence type="ECO:0000256" key="8">
    <source>
        <dbReference type="ARBA" id="ARBA00035676"/>
    </source>
</evidence>
<dbReference type="PANTHER" id="PTHR42743:SF2">
    <property type="entry name" value="AMINODEOXYCHORISMATE LYASE"/>
    <property type="match status" value="1"/>
</dbReference>
<accession>A0ABY4SU99</accession>
<dbReference type="InterPro" id="IPR043132">
    <property type="entry name" value="BCAT-like_C"/>
</dbReference>
<comment type="subunit">
    <text evidence="3">Homodimer.</text>
</comment>
<dbReference type="InterPro" id="IPR001544">
    <property type="entry name" value="Aminotrans_IV"/>
</dbReference>
<evidence type="ECO:0000256" key="5">
    <source>
        <dbReference type="ARBA" id="ARBA00022909"/>
    </source>
</evidence>
<dbReference type="InterPro" id="IPR017824">
    <property type="entry name" value="Aminodeoxychorismate_lyase_IV"/>
</dbReference>
<dbReference type="RefSeq" id="WP_250223034.1">
    <property type="nucleotide sequence ID" value="NZ_CP097762.1"/>
</dbReference>
<evidence type="ECO:0000256" key="11">
    <source>
        <dbReference type="RuleBase" id="RU004106"/>
    </source>
</evidence>
<keyword evidence="5" id="KW-0289">Folate biosynthesis</keyword>
<evidence type="ECO:0000313" key="14">
    <source>
        <dbReference type="Proteomes" id="UP001056834"/>
    </source>
</evidence>
<dbReference type="InterPro" id="IPR043131">
    <property type="entry name" value="BCAT-like_N"/>
</dbReference>
<evidence type="ECO:0000256" key="6">
    <source>
        <dbReference type="ARBA" id="ARBA00023239"/>
    </source>
</evidence>
<dbReference type="Gene3D" id="3.30.470.10">
    <property type="match status" value="1"/>
</dbReference>
<comment type="cofactor">
    <cofactor evidence="1 12">
        <name>pyridoxal 5'-phosphate</name>
        <dbReference type="ChEBI" id="CHEBI:597326"/>
    </cofactor>
</comment>
<evidence type="ECO:0000313" key="13">
    <source>
        <dbReference type="EMBL" id="URJ24907.1"/>
    </source>
</evidence>
<evidence type="ECO:0000256" key="4">
    <source>
        <dbReference type="ARBA" id="ARBA00022898"/>
    </source>
</evidence>
<keyword evidence="4 12" id="KW-0663">Pyridoxal phosphate</keyword>
<comment type="pathway">
    <text evidence="7">Cofactor biosynthesis; tetrahydrofolate biosynthesis; 4-aminobenzoate from chorismate: step 2/2.</text>
</comment>
<dbReference type="InterPro" id="IPR036038">
    <property type="entry name" value="Aminotransferase-like"/>
</dbReference>
<evidence type="ECO:0000256" key="1">
    <source>
        <dbReference type="ARBA" id="ARBA00001933"/>
    </source>
</evidence>
<dbReference type="Gene3D" id="3.20.10.10">
    <property type="entry name" value="D-amino Acid Aminotransferase, subunit A, domain 2"/>
    <property type="match status" value="1"/>
</dbReference>
<dbReference type="PANTHER" id="PTHR42743">
    <property type="entry name" value="AMINO-ACID AMINOTRANSFERASE"/>
    <property type="match status" value="1"/>
</dbReference>
<comment type="similarity">
    <text evidence="2 11">Belongs to the class-IV pyridoxal-phosphate-dependent aminotransferase family.</text>
</comment>
<keyword evidence="6 13" id="KW-0456">Lyase</keyword>
<evidence type="ECO:0000256" key="7">
    <source>
        <dbReference type="ARBA" id="ARBA00035633"/>
    </source>
</evidence>
<protein>
    <recommendedName>
        <fullName evidence="8 10">Aminodeoxychorismate lyase</fullName>
        <ecNumber evidence="8 10">4.1.3.38</ecNumber>
    </recommendedName>
</protein>
<evidence type="ECO:0000256" key="9">
    <source>
        <dbReference type="ARBA" id="ARBA00049529"/>
    </source>
</evidence>
<dbReference type="NCBIfam" id="TIGR03461">
    <property type="entry name" value="pabC_Proteo"/>
    <property type="match status" value="1"/>
</dbReference>
<reference evidence="13" key="1">
    <citation type="submission" date="2022-05" db="EMBL/GenBank/DDBJ databases">
        <title>Impact of host demography and evolutionary history on endosymbiont molecular evolution: a test in carpenter ants (Genus Camponotus) and their Blochmannia endosymbionts.</title>
        <authorList>
            <person name="Manthey J.D."/>
            <person name="Giron J.C."/>
            <person name="Hruska J.P."/>
        </authorList>
    </citation>
    <scope>NUCLEOTIDE SEQUENCE</scope>
    <source>
        <strain evidence="13">C-006</strain>
    </source>
</reference>
<evidence type="ECO:0000256" key="2">
    <source>
        <dbReference type="ARBA" id="ARBA00009320"/>
    </source>
</evidence>
<gene>
    <name evidence="13" type="primary">pabC</name>
    <name evidence="13" type="ORF">M9405_01945</name>
</gene>
<dbReference type="EMBL" id="CP097762">
    <property type="protein sequence ID" value="URJ24907.1"/>
    <property type="molecule type" value="Genomic_DNA"/>
</dbReference>
<dbReference type="Pfam" id="PF01063">
    <property type="entry name" value="Aminotran_4"/>
    <property type="match status" value="1"/>
</dbReference>
<dbReference type="PROSITE" id="PS00770">
    <property type="entry name" value="AA_TRANSFER_CLASS_4"/>
    <property type="match status" value="1"/>
</dbReference>
<dbReference type="GO" id="GO:0008696">
    <property type="term" value="F:4-amino-4-deoxychorismate lyase activity"/>
    <property type="evidence" value="ECO:0007669"/>
    <property type="project" value="UniProtKB-EC"/>
</dbReference>
<dbReference type="SUPFAM" id="SSF56752">
    <property type="entry name" value="D-aminoacid aminotransferase-like PLP-dependent enzymes"/>
    <property type="match status" value="1"/>
</dbReference>
<keyword evidence="14" id="KW-1185">Reference proteome</keyword>
<evidence type="ECO:0000256" key="10">
    <source>
        <dbReference type="NCBIfam" id="TIGR03461"/>
    </source>
</evidence>
<organism evidence="13 14">
    <name type="scientific">Candidatus Blochmannia ocreatus</name>
    <name type="common">nom. nud.</name>
    <dbReference type="NCBI Taxonomy" id="251538"/>
    <lineage>
        <taxon>Bacteria</taxon>
        <taxon>Pseudomonadati</taxon>
        <taxon>Pseudomonadota</taxon>
        <taxon>Gammaproteobacteria</taxon>
        <taxon>Enterobacterales</taxon>
        <taxon>Enterobacteriaceae</taxon>
        <taxon>ant endosymbionts</taxon>
        <taxon>Candidatus Blochmanniella</taxon>
    </lineage>
</organism>
<dbReference type="Proteomes" id="UP001056834">
    <property type="component" value="Chromosome"/>
</dbReference>
<name>A0ABY4SU99_9ENTR</name>
<sequence>MYWLNGVPHKKISLNNRGLHFGDGFFTTAKLNNGKIEFLDLHLDRLIISSNRLMFNCFDINVIRKEMLSAASCSGKFDVIKVIIVRSDLYNAPCKYRYISDIEPLRIICVSKLSNCYEQWVNLGIRLKTAIIRLSRNDILSGIKHINRLEQVMIANWIGKNSDADEALVLDTDGNVVECCSANIFWRYKYEVFTPSLYYAGVNGIMRQLVIKLLSELGFSVNQVMVGPKHLKCADEVFITNTLLPIVSVKSIDDCVYSKKTLFNLLNSYIKNNLIL</sequence>
<evidence type="ECO:0000256" key="12">
    <source>
        <dbReference type="RuleBase" id="RU004516"/>
    </source>
</evidence>
<comment type="catalytic activity">
    <reaction evidence="9">
        <text>4-amino-4-deoxychorismate = 4-aminobenzoate + pyruvate + H(+)</text>
        <dbReference type="Rhea" id="RHEA:16201"/>
        <dbReference type="ChEBI" id="CHEBI:15361"/>
        <dbReference type="ChEBI" id="CHEBI:15378"/>
        <dbReference type="ChEBI" id="CHEBI:17836"/>
        <dbReference type="ChEBI" id="CHEBI:58406"/>
        <dbReference type="EC" id="4.1.3.38"/>
    </reaction>
</comment>
<evidence type="ECO:0000256" key="3">
    <source>
        <dbReference type="ARBA" id="ARBA00011738"/>
    </source>
</evidence>
<dbReference type="EC" id="4.1.3.38" evidence="8 10"/>